<accession>A0ABR1HJL4</accession>
<protein>
    <recommendedName>
        <fullName evidence="4">Aminoglycoside phosphotransferase domain-containing protein</fullName>
    </recommendedName>
</protein>
<dbReference type="PANTHER" id="PTHR21310">
    <property type="entry name" value="AMINOGLYCOSIDE PHOSPHOTRANSFERASE-RELATED-RELATED"/>
    <property type="match status" value="1"/>
</dbReference>
<feature type="region of interest" description="Disordered" evidence="1">
    <location>
        <begin position="1"/>
        <end position="24"/>
    </location>
</feature>
<keyword evidence="3" id="KW-1185">Reference proteome</keyword>
<dbReference type="InterPro" id="IPR051678">
    <property type="entry name" value="AGP_Transferase"/>
</dbReference>
<dbReference type="EMBL" id="JAZAVK010000122">
    <property type="protein sequence ID" value="KAK7421301.1"/>
    <property type="molecule type" value="Genomic_DNA"/>
</dbReference>
<sequence length="534" mass="59819">MDVHSDSSVGESPTPHQRPISSGDNIILERERNARIALYRQELWEAKLVIEAVAHHHLGLTSGATCRVTERTQWLGERFNVCIPIDIDEKGAKSPWKVLFKCPIPVALGEDKYPGAVDEKIRAEVGSHVYMRAHCPEIPLPELYGFGFPNGNQFTHVSQLAVIGRFSPKFWHFFEILVSGALNGQLIAPYAYDDCFHKLPSGYLLVEYIDDSKGQPLANTWGEEADNLGLQNNLHQGIAKLMLSLASLPQERIGSYWFNDDLTVTLLGRPLICAQTLMEANGAGRIMPSTGTHSLTSSFISDMLDLHNNRFVSHVNSVSSVEDCYNQMGIMALLRTVAHLFINRDVRNGSFCLQLPELDLTHIFVDSEWNITHIVDLEWMASLPVEMLQEPHWLTGLFVAEDDGQYTTDEARGMFMEVFAHYEQIMGDNMRLPVSPRKIMNEMWNSKGIWLYNSLMSADGMYDDVNLVLLPRFASIMAPELKKIVAPFWAEDVESIVAIKVAHREQYVADVTAIFRHMAGQGGGAGNTPDSSSD</sequence>
<dbReference type="PANTHER" id="PTHR21310:SF37">
    <property type="entry name" value="AMINOGLYCOSIDE PHOSPHOTRANSFERASE DOMAIN-CONTAINING PROTEIN"/>
    <property type="match status" value="1"/>
</dbReference>
<gene>
    <name evidence="2" type="ORF">QQZ08_010017</name>
</gene>
<evidence type="ECO:0008006" key="4">
    <source>
        <dbReference type="Google" id="ProtNLM"/>
    </source>
</evidence>
<organism evidence="2 3">
    <name type="scientific">Neonectria magnoliae</name>
    <dbReference type="NCBI Taxonomy" id="2732573"/>
    <lineage>
        <taxon>Eukaryota</taxon>
        <taxon>Fungi</taxon>
        <taxon>Dikarya</taxon>
        <taxon>Ascomycota</taxon>
        <taxon>Pezizomycotina</taxon>
        <taxon>Sordariomycetes</taxon>
        <taxon>Hypocreomycetidae</taxon>
        <taxon>Hypocreales</taxon>
        <taxon>Nectriaceae</taxon>
        <taxon>Neonectria</taxon>
    </lineage>
</organism>
<evidence type="ECO:0000256" key="1">
    <source>
        <dbReference type="SAM" id="MobiDB-lite"/>
    </source>
</evidence>
<evidence type="ECO:0000313" key="3">
    <source>
        <dbReference type="Proteomes" id="UP001498421"/>
    </source>
</evidence>
<dbReference type="Proteomes" id="UP001498421">
    <property type="component" value="Unassembled WGS sequence"/>
</dbReference>
<name>A0ABR1HJL4_9HYPO</name>
<comment type="caution">
    <text evidence="2">The sequence shown here is derived from an EMBL/GenBank/DDBJ whole genome shotgun (WGS) entry which is preliminary data.</text>
</comment>
<evidence type="ECO:0000313" key="2">
    <source>
        <dbReference type="EMBL" id="KAK7421301.1"/>
    </source>
</evidence>
<reference evidence="2 3" key="1">
    <citation type="journal article" date="2025" name="Microbiol. Resour. Announc.">
        <title>Draft genome sequences for Neonectria magnoliae and Neonectria punicea, canker pathogens of Liriodendron tulipifera and Acer saccharum in West Virginia.</title>
        <authorList>
            <person name="Petronek H.M."/>
            <person name="Kasson M.T."/>
            <person name="Metheny A.M."/>
            <person name="Stauder C.M."/>
            <person name="Lovett B."/>
            <person name="Lynch S.C."/>
            <person name="Garnas J.R."/>
            <person name="Kasson L.R."/>
            <person name="Stajich J.E."/>
        </authorList>
    </citation>
    <scope>NUCLEOTIDE SEQUENCE [LARGE SCALE GENOMIC DNA]</scope>
    <source>
        <strain evidence="2 3">NRRL 64651</strain>
    </source>
</reference>
<proteinExistence type="predicted"/>